<dbReference type="Proteomes" id="UP000324996">
    <property type="component" value="Unassembled WGS sequence"/>
</dbReference>
<organism evidence="3 4">
    <name type="scientific">Iodidimonas nitroreducens</name>
    <dbReference type="NCBI Taxonomy" id="1236968"/>
    <lineage>
        <taxon>Bacteria</taxon>
        <taxon>Pseudomonadati</taxon>
        <taxon>Pseudomonadota</taxon>
        <taxon>Alphaproteobacteria</taxon>
        <taxon>Iodidimonadales</taxon>
        <taxon>Iodidimonadaceae</taxon>
        <taxon>Iodidimonas</taxon>
    </lineage>
</organism>
<gene>
    <name evidence="3" type="ORF">JCM17846_28130</name>
</gene>
<dbReference type="RefSeq" id="WP_161760555.1">
    <property type="nucleotide sequence ID" value="NZ_BKCN01000018.1"/>
</dbReference>
<protein>
    <submittedName>
        <fullName evidence="3">Alpha/beta hydrolase</fullName>
    </submittedName>
</protein>
<evidence type="ECO:0000259" key="2">
    <source>
        <dbReference type="Pfam" id="PF00561"/>
    </source>
</evidence>
<dbReference type="PANTHER" id="PTHR43798">
    <property type="entry name" value="MONOACYLGLYCEROL LIPASE"/>
    <property type="match status" value="1"/>
</dbReference>
<sequence length="275" mass="29652">MTDITVSGNGTNIPVSHAGHGPALLLLHGWTLDRRMWAPQLAELAKDFMVIAIDRRGFGDHDAAPDLAADLADIDRVLDHFDLPQASLIGMSQGGRLALSYAAQSPKRLRSMILHGAPLEGFLPLAKGDEQIPLDTYRRWARAGRMDDVRSAWRTHRLMQVPHDQPEVQALVDSILAGYRGLDLLHDPAPTPSTPGLKKIGEASTDQSMAARLSQIDVPTLALVGAQDTRWLDLVASALAYGLPFGQKAVVAGGGHLVNLTHPDAYHAAIRGFLA</sequence>
<dbReference type="Pfam" id="PF00561">
    <property type="entry name" value="Abhydrolase_1"/>
    <property type="match status" value="1"/>
</dbReference>
<reference evidence="3 4" key="1">
    <citation type="submission" date="2019-09" db="EMBL/GenBank/DDBJ databases">
        <title>NBRP : Genome information of microbial organism related human and environment.</title>
        <authorList>
            <person name="Hattori M."/>
            <person name="Oshima K."/>
            <person name="Inaba H."/>
            <person name="Suda W."/>
            <person name="Sakamoto M."/>
            <person name="Iino T."/>
            <person name="Kitahara M."/>
            <person name="Oshida Y."/>
            <person name="Iida T."/>
            <person name="Kudo T."/>
            <person name="Itoh T."/>
            <person name="Ohkuma M."/>
        </authorList>
    </citation>
    <scope>NUCLEOTIDE SEQUENCE [LARGE SCALE GENOMIC DNA]</scope>
    <source>
        <strain evidence="3 4">Q-1</strain>
    </source>
</reference>
<dbReference type="PANTHER" id="PTHR43798:SF31">
    <property type="entry name" value="AB HYDROLASE SUPERFAMILY PROTEIN YCLE"/>
    <property type="match status" value="1"/>
</dbReference>
<dbReference type="Gene3D" id="3.40.50.1820">
    <property type="entry name" value="alpha/beta hydrolase"/>
    <property type="match status" value="1"/>
</dbReference>
<dbReference type="AlphaFoldDB" id="A0A5A7N9T3"/>
<dbReference type="GO" id="GO:0016787">
    <property type="term" value="F:hydrolase activity"/>
    <property type="evidence" value="ECO:0007669"/>
    <property type="project" value="UniProtKB-KW"/>
</dbReference>
<keyword evidence="4" id="KW-1185">Reference proteome</keyword>
<dbReference type="EMBL" id="BKCN01000018">
    <property type="protein sequence ID" value="GER05131.1"/>
    <property type="molecule type" value="Genomic_DNA"/>
</dbReference>
<keyword evidence="1 3" id="KW-0378">Hydrolase</keyword>
<accession>A0A5A7N9T3</accession>
<dbReference type="InterPro" id="IPR029058">
    <property type="entry name" value="AB_hydrolase_fold"/>
</dbReference>
<evidence type="ECO:0000313" key="3">
    <source>
        <dbReference type="EMBL" id="GER05131.1"/>
    </source>
</evidence>
<proteinExistence type="predicted"/>
<dbReference type="GO" id="GO:0016020">
    <property type="term" value="C:membrane"/>
    <property type="evidence" value="ECO:0007669"/>
    <property type="project" value="TreeGrafter"/>
</dbReference>
<name>A0A5A7N9T3_9PROT</name>
<dbReference type="InterPro" id="IPR050266">
    <property type="entry name" value="AB_hydrolase_sf"/>
</dbReference>
<evidence type="ECO:0000256" key="1">
    <source>
        <dbReference type="ARBA" id="ARBA00022801"/>
    </source>
</evidence>
<evidence type="ECO:0000313" key="4">
    <source>
        <dbReference type="Proteomes" id="UP000324996"/>
    </source>
</evidence>
<comment type="caution">
    <text evidence="3">The sequence shown here is derived from an EMBL/GenBank/DDBJ whole genome shotgun (WGS) entry which is preliminary data.</text>
</comment>
<feature type="domain" description="AB hydrolase-1" evidence="2">
    <location>
        <begin position="22"/>
        <end position="130"/>
    </location>
</feature>
<dbReference type="SUPFAM" id="SSF53474">
    <property type="entry name" value="alpha/beta-Hydrolases"/>
    <property type="match status" value="1"/>
</dbReference>
<dbReference type="InterPro" id="IPR000073">
    <property type="entry name" value="AB_hydrolase_1"/>
</dbReference>
<dbReference type="PRINTS" id="PR00111">
    <property type="entry name" value="ABHYDROLASE"/>
</dbReference>